<dbReference type="Gene3D" id="1.10.510.10">
    <property type="entry name" value="Transferase(Phosphotransferase) domain 1"/>
    <property type="match status" value="1"/>
</dbReference>
<dbReference type="GO" id="GO:0004674">
    <property type="term" value="F:protein serine/threonine kinase activity"/>
    <property type="evidence" value="ECO:0007669"/>
    <property type="project" value="UniProtKB-KW"/>
</dbReference>
<dbReference type="CDD" id="cd14066">
    <property type="entry name" value="STKc_IRAK"/>
    <property type="match status" value="1"/>
</dbReference>
<dbReference type="InterPro" id="IPR001245">
    <property type="entry name" value="Ser-Thr/Tyr_kinase_cat_dom"/>
</dbReference>
<dbReference type="Gene3D" id="2.60.120.430">
    <property type="entry name" value="Galactose-binding lectin"/>
    <property type="match status" value="1"/>
</dbReference>
<dbReference type="Gene3D" id="3.80.10.10">
    <property type="entry name" value="Ribonuclease Inhibitor"/>
    <property type="match status" value="1"/>
</dbReference>
<evidence type="ECO:0000256" key="7">
    <source>
        <dbReference type="ARBA" id="ARBA00022692"/>
    </source>
</evidence>
<evidence type="ECO:0000256" key="15">
    <source>
        <dbReference type="ARBA" id="ARBA00047899"/>
    </source>
</evidence>
<keyword evidence="10 21" id="KW-0418">Kinase</keyword>
<dbReference type="AlphaFoldDB" id="A0AAD8IEV3"/>
<dbReference type="InterPro" id="IPR000719">
    <property type="entry name" value="Prot_kinase_dom"/>
</dbReference>
<dbReference type="SMART" id="SM00220">
    <property type="entry name" value="S_TKc"/>
    <property type="match status" value="1"/>
</dbReference>
<evidence type="ECO:0000256" key="18">
    <source>
        <dbReference type="SAM" id="Phobius"/>
    </source>
</evidence>
<keyword evidence="19" id="KW-0732">Signal</keyword>
<keyword evidence="11" id="KW-0067">ATP-binding</keyword>
<evidence type="ECO:0000256" key="6">
    <source>
        <dbReference type="ARBA" id="ARBA00022679"/>
    </source>
</evidence>
<keyword evidence="5" id="KW-0433">Leucine-rich repeat</keyword>
<accession>A0AAD8IEV3</accession>
<name>A0AAD8IEV3_9APIA</name>
<evidence type="ECO:0000256" key="19">
    <source>
        <dbReference type="SAM" id="SignalP"/>
    </source>
</evidence>
<comment type="catalytic activity">
    <reaction evidence="16">
        <text>L-seryl-[protein] + ATP = O-phospho-L-seryl-[protein] + ADP + H(+)</text>
        <dbReference type="Rhea" id="RHEA:17989"/>
        <dbReference type="Rhea" id="RHEA-COMP:9863"/>
        <dbReference type="Rhea" id="RHEA-COMP:11604"/>
        <dbReference type="ChEBI" id="CHEBI:15378"/>
        <dbReference type="ChEBI" id="CHEBI:29999"/>
        <dbReference type="ChEBI" id="CHEBI:30616"/>
        <dbReference type="ChEBI" id="CHEBI:83421"/>
        <dbReference type="ChEBI" id="CHEBI:456216"/>
        <dbReference type="EC" id="2.7.11.1"/>
    </reaction>
</comment>
<dbReference type="Pfam" id="PF12819">
    <property type="entry name" value="Malectin_like"/>
    <property type="match status" value="1"/>
</dbReference>
<dbReference type="EMBL" id="JAUIZM010000005">
    <property type="protein sequence ID" value="KAK1383128.1"/>
    <property type="molecule type" value="Genomic_DNA"/>
</dbReference>
<evidence type="ECO:0000256" key="9">
    <source>
        <dbReference type="ARBA" id="ARBA00022741"/>
    </source>
</evidence>
<keyword evidence="14 21" id="KW-0675">Receptor</keyword>
<feature type="region of interest" description="Disordered" evidence="17">
    <location>
        <begin position="900"/>
        <end position="919"/>
    </location>
</feature>
<evidence type="ECO:0000256" key="17">
    <source>
        <dbReference type="SAM" id="MobiDB-lite"/>
    </source>
</evidence>
<dbReference type="SUPFAM" id="SSF52058">
    <property type="entry name" value="L domain-like"/>
    <property type="match status" value="1"/>
</dbReference>
<dbReference type="InterPro" id="IPR032675">
    <property type="entry name" value="LRR_dom_sf"/>
</dbReference>
<comment type="caution">
    <text evidence="21">The sequence shown here is derived from an EMBL/GenBank/DDBJ whole genome shotgun (WGS) entry which is preliminary data.</text>
</comment>
<dbReference type="GO" id="GO:0016020">
    <property type="term" value="C:membrane"/>
    <property type="evidence" value="ECO:0007669"/>
    <property type="project" value="UniProtKB-SubCell"/>
</dbReference>
<evidence type="ECO:0000256" key="16">
    <source>
        <dbReference type="ARBA" id="ARBA00048679"/>
    </source>
</evidence>
<dbReference type="InterPro" id="IPR011009">
    <property type="entry name" value="Kinase-like_dom_sf"/>
</dbReference>
<feature type="domain" description="Protein kinase" evidence="20">
    <location>
        <begin position="591"/>
        <end position="868"/>
    </location>
</feature>
<keyword evidence="13 18" id="KW-0472">Membrane</keyword>
<dbReference type="EC" id="2.7.11.1" evidence="2"/>
<dbReference type="Pfam" id="PF07714">
    <property type="entry name" value="PK_Tyr_Ser-Thr"/>
    <property type="match status" value="1"/>
</dbReference>
<reference evidence="21" key="1">
    <citation type="submission" date="2023-02" db="EMBL/GenBank/DDBJ databases">
        <title>Genome of toxic invasive species Heracleum sosnowskyi carries increased number of genes despite the absence of recent whole-genome duplications.</title>
        <authorList>
            <person name="Schelkunov M."/>
            <person name="Shtratnikova V."/>
            <person name="Makarenko M."/>
            <person name="Klepikova A."/>
            <person name="Omelchenko D."/>
            <person name="Novikova G."/>
            <person name="Obukhova E."/>
            <person name="Bogdanov V."/>
            <person name="Penin A."/>
            <person name="Logacheva M."/>
        </authorList>
    </citation>
    <scope>NUCLEOTIDE SEQUENCE</scope>
    <source>
        <strain evidence="21">Hsosn_3</strain>
        <tissue evidence="21">Leaf</tissue>
    </source>
</reference>
<evidence type="ECO:0000256" key="2">
    <source>
        <dbReference type="ARBA" id="ARBA00012513"/>
    </source>
</evidence>
<dbReference type="PANTHER" id="PTHR45631:SF27">
    <property type="entry name" value="PROTEIN KINASE DOMAIN-CONTAINING PROTEIN"/>
    <property type="match status" value="1"/>
</dbReference>
<evidence type="ECO:0000256" key="5">
    <source>
        <dbReference type="ARBA" id="ARBA00022614"/>
    </source>
</evidence>
<dbReference type="GO" id="GO:0005524">
    <property type="term" value="F:ATP binding"/>
    <property type="evidence" value="ECO:0007669"/>
    <property type="project" value="UniProtKB-KW"/>
</dbReference>
<feature type="chain" id="PRO_5042146616" description="non-specific serine/threonine protein kinase" evidence="19">
    <location>
        <begin position="29"/>
        <end position="919"/>
    </location>
</feature>
<keyword evidence="7 18" id="KW-0812">Transmembrane</keyword>
<sequence>MEGLSHWETRLLGFCILCISLILHQTRAQEGFKSIQSCAQTNFTDPKTNISWTTDDQWYPNISSCQEISPPSKLRVFSSTVGNKWCYSLKTRKDEIYLLRGTFKAGELQKAPPGTSFDVLIDITSIAIVKSSEDAVVEGIFKANDKYTNLCLSKERGDPYLLKLELRPLNSEYLKEKPSIALKVIDRVDVGSTGAEIRYPDDLFDRIWRPEPGDNNVTASPMTNIAIVNASRALPPIQVLRTALTHPEQLQFLHNNLDTGFYEYELYLYFLELNESVQAGQRLFNIYINGHKVAEMDIMAFGSRYRMLVLNFTANGALNLTMIKAANGSQLGPICNAYEILQIRPWIQGTNQEDKDAIFNVRNELLAFNPNNKVVVSWMGDPCLPLPWDGLFCESRDNSSAISKLDLSFKDLQGPLPQSITKLQKLRELNMSNNHFSQVIPGFPSSSVLTSVDLSHNNFMGNIPDSLALLPNLVTLLFGCNKKLSKDVPENLYRSTLDTDKGVCGGRRSSHKAKRIVIGTVAGGLLLIVGVIGISFWIYKRKVTANRRKFDVKGHPLTKNAIYSISSMDEIILQSISIQNFSLDSIETATQQYKTLIGEGGFGPVYRGTLSDGQEVAVKVRSATSTQGTREFDNELTLLSAIQHENLVPLLGYCNENDQQILVYPFMSNGSLQDRLYGEAAKRKTLDWPTRISIALGAARGLTYLHTFSSRSVIHRDVKSSNILLDNTMCAKVADFGFSKYAPQEGDSAASLEVRGTAGYLDPEYYSTQNLTAKSDVFSFGVVLLEIITGREPLNIKRPRTEWSLVEWAKPHIRNSRIDEIVDPNIKGWYHAEAMWRVVEVALSCTETFSAYRPSMVDIVRELEDALIIETNASEYMKSIDSFGGSNRFSIERPIAILPTPLPTEPSPILSQPSPPQPR</sequence>
<dbReference type="FunFam" id="1.10.510.10:FF:000146">
    <property type="entry name" value="LRR receptor-like serine/threonine-protein kinase IOS1"/>
    <property type="match status" value="1"/>
</dbReference>
<dbReference type="Pfam" id="PF00560">
    <property type="entry name" value="LRR_1"/>
    <property type="match status" value="2"/>
</dbReference>
<protein>
    <recommendedName>
        <fullName evidence="2">non-specific serine/threonine protein kinase</fullName>
        <ecNumber evidence="2">2.7.11.1</ecNumber>
    </recommendedName>
</protein>
<comment type="subcellular location">
    <subcellularLocation>
        <location evidence="1">Membrane</location>
        <topology evidence="1">Single-pass membrane protein</topology>
    </subcellularLocation>
</comment>
<evidence type="ECO:0000259" key="20">
    <source>
        <dbReference type="PROSITE" id="PS50011"/>
    </source>
</evidence>
<gene>
    <name evidence="21" type="ORF">POM88_020863</name>
</gene>
<evidence type="ECO:0000256" key="13">
    <source>
        <dbReference type="ARBA" id="ARBA00023136"/>
    </source>
</evidence>
<feature type="transmembrane region" description="Helical" evidence="18">
    <location>
        <begin position="516"/>
        <end position="539"/>
    </location>
</feature>
<evidence type="ECO:0000256" key="1">
    <source>
        <dbReference type="ARBA" id="ARBA00004167"/>
    </source>
</evidence>
<evidence type="ECO:0000256" key="14">
    <source>
        <dbReference type="ARBA" id="ARBA00023170"/>
    </source>
</evidence>
<dbReference type="PROSITE" id="PS50011">
    <property type="entry name" value="PROTEIN_KINASE_DOM"/>
    <property type="match status" value="1"/>
</dbReference>
<evidence type="ECO:0000256" key="8">
    <source>
        <dbReference type="ARBA" id="ARBA00022737"/>
    </source>
</evidence>
<dbReference type="PROSITE" id="PS00108">
    <property type="entry name" value="PROTEIN_KINASE_ST"/>
    <property type="match status" value="1"/>
</dbReference>
<keyword evidence="9" id="KW-0547">Nucleotide-binding</keyword>
<keyword evidence="22" id="KW-1185">Reference proteome</keyword>
<organism evidence="21 22">
    <name type="scientific">Heracleum sosnowskyi</name>
    <dbReference type="NCBI Taxonomy" id="360622"/>
    <lineage>
        <taxon>Eukaryota</taxon>
        <taxon>Viridiplantae</taxon>
        <taxon>Streptophyta</taxon>
        <taxon>Embryophyta</taxon>
        <taxon>Tracheophyta</taxon>
        <taxon>Spermatophyta</taxon>
        <taxon>Magnoliopsida</taxon>
        <taxon>eudicotyledons</taxon>
        <taxon>Gunneridae</taxon>
        <taxon>Pentapetalae</taxon>
        <taxon>asterids</taxon>
        <taxon>campanulids</taxon>
        <taxon>Apiales</taxon>
        <taxon>Apiaceae</taxon>
        <taxon>Apioideae</taxon>
        <taxon>apioid superclade</taxon>
        <taxon>Tordylieae</taxon>
        <taxon>Tordyliinae</taxon>
        <taxon>Heracleum</taxon>
    </lineage>
</organism>
<evidence type="ECO:0000313" key="21">
    <source>
        <dbReference type="EMBL" id="KAK1383128.1"/>
    </source>
</evidence>
<evidence type="ECO:0000256" key="4">
    <source>
        <dbReference type="ARBA" id="ARBA00022553"/>
    </source>
</evidence>
<feature type="signal peptide" evidence="19">
    <location>
        <begin position="1"/>
        <end position="28"/>
    </location>
</feature>
<evidence type="ECO:0000256" key="11">
    <source>
        <dbReference type="ARBA" id="ARBA00022840"/>
    </source>
</evidence>
<keyword evidence="6" id="KW-0808">Transferase</keyword>
<reference evidence="21" key="2">
    <citation type="submission" date="2023-05" db="EMBL/GenBank/DDBJ databases">
        <authorList>
            <person name="Schelkunov M.I."/>
        </authorList>
    </citation>
    <scope>NUCLEOTIDE SEQUENCE</scope>
    <source>
        <strain evidence="21">Hsosn_3</strain>
        <tissue evidence="21">Leaf</tissue>
    </source>
</reference>
<dbReference type="Proteomes" id="UP001237642">
    <property type="component" value="Unassembled WGS sequence"/>
</dbReference>
<dbReference type="FunFam" id="3.30.200.20:FF:000495">
    <property type="entry name" value="Nodulation receptor kinase"/>
    <property type="match status" value="1"/>
</dbReference>
<dbReference type="InterPro" id="IPR024788">
    <property type="entry name" value="Malectin-like_Carb-bd_dom"/>
</dbReference>
<evidence type="ECO:0000256" key="10">
    <source>
        <dbReference type="ARBA" id="ARBA00022777"/>
    </source>
</evidence>
<dbReference type="SUPFAM" id="SSF56112">
    <property type="entry name" value="Protein kinase-like (PK-like)"/>
    <property type="match status" value="1"/>
</dbReference>
<dbReference type="PANTHER" id="PTHR45631">
    <property type="entry name" value="OS07G0107800 PROTEIN-RELATED"/>
    <property type="match status" value="1"/>
</dbReference>
<keyword evidence="3" id="KW-0723">Serine/threonine-protein kinase</keyword>
<evidence type="ECO:0000313" key="22">
    <source>
        <dbReference type="Proteomes" id="UP001237642"/>
    </source>
</evidence>
<comment type="catalytic activity">
    <reaction evidence="15">
        <text>L-threonyl-[protein] + ATP = O-phospho-L-threonyl-[protein] + ADP + H(+)</text>
        <dbReference type="Rhea" id="RHEA:46608"/>
        <dbReference type="Rhea" id="RHEA-COMP:11060"/>
        <dbReference type="Rhea" id="RHEA-COMP:11605"/>
        <dbReference type="ChEBI" id="CHEBI:15378"/>
        <dbReference type="ChEBI" id="CHEBI:30013"/>
        <dbReference type="ChEBI" id="CHEBI:30616"/>
        <dbReference type="ChEBI" id="CHEBI:61977"/>
        <dbReference type="ChEBI" id="CHEBI:456216"/>
        <dbReference type="EC" id="2.7.11.1"/>
    </reaction>
</comment>
<keyword evidence="4" id="KW-0597">Phosphoprotein</keyword>
<dbReference type="InterPro" id="IPR008271">
    <property type="entry name" value="Ser/Thr_kinase_AS"/>
</dbReference>
<keyword evidence="8" id="KW-0677">Repeat</keyword>
<dbReference type="InterPro" id="IPR001611">
    <property type="entry name" value="Leu-rich_rpt"/>
</dbReference>
<proteinExistence type="predicted"/>
<evidence type="ECO:0000256" key="12">
    <source>
        <dbReference type="ARBA" id="ARBA00022989"/>
    </source>
</evidence>
<dbReference type="Gene3D" id="3.30.200.20">
    <property type="entry name" value="Phosphorylase Kinase, domain 1"/>
    <property type="match status" value="1"/>
</dbReference>
<keyword evidence="12 18" id="KW-1133">Transmembrane helix</keyword>
<evidence type="ECO:0000256" key="3">
    <source>
        <dbReference type="ARBA" id="ARBA00022527"/>
    </source>
</evidence>